<evidence type="ECO:0000313" key="3">
    <source>
        <dbReference type="Proteomes" id="UP000179807"/>
    </source>
</evidence>
<feature type="compositionally biased region" description="Basic residues" evidence="1">
    <location>
        <begin position="50"/>
        <end position="61"/>
    </location>
</feature>
<dbReference type="Proteomes" id="UP000179807">
    <property type="component" value="Unassembled WGS sequence"/>
</dbReference>
<comment type="caution">
    <text evidence="2">The sequence shown here is derived from an EMBL/GenBank/DDBJ whole genome shotgun (WGS) entry which is preliminary data.</text>
</comment>
<evidence type="ECO:0000256" key="1">
    <source>
        <dbReference type="SAM" id="MobiDB-lite"/>
    </source>
</evidence>
<dbReference type="EMBL" id="MLAK01000229">
    <property type="protein sequence ID" value="OHT15408.1"/>
    <property type="molecule type" value="Genomic_DNA"/>
</dbReference>
<accession>A0A1J4KWZ9</accession>
<feature type="compositionally biased region" description="Low complexity" evidence="1">
    <location>
        <begin position="1"/>
        <end position="12"/>
    </location>
</feature>
<protein>
    <submittedName>
        <fullName evidence="2">Uncharacterized protein</fullName>
    </submittedName>
</protein>
<dbReference type="VEuPathDB" id="TrichDB:TRFO_14177"/>
<feature type="compositionally biased region" description="Polar residues" evidence="1">
    <location>
        <begin position="15"/>
        <end position="27"/>
    </location>
</feature>
<reference evidence="2" key="1">
    <citation type="submission" date="2016-10" db="EMBL/GenBank/DDBJ databases">
        <authorList>
            <person name="Benchimol M."/>
            <person name="Almeida L.G."/>
            <person name="Vasconcelos A.T."/>
            <person name="Perreira-Neves A."/>
            <person name="Rosa I.A."/>
            <person name="Tasca T."/>
            <person name="Bogo M.R."/>
            <person name="de Souza W."/>
        </authorList>
    </citation>
    <scope>NUCLEOTIDE SEQUENCE [LARGE SCALE GENOMIC DNA]</scope>
    <source>
        <strain evidence="2">K</strain>
    </source>
</reference>
<dbReference type="RefSeq" id="XP_068368544.1">
    <property type="nucleotide sequence ID" value="XM_068497653.1"/>
</dbReference>
<gene>
    <name evidence="2" type="ORF">TRFO_14177</name>
</gene>
<sequence length="157" mass="18186">MSKQSSNQSNKNQPDEQQTGEQSQSWSDFMASVTEELDSMNQQLENVCFRGRRNNRSKSPRTPRTPRGAVSPRTVNTKLIAELEKRRAESPTGRQRPEKDVDRELMTNYKFFPTRKNASARIFKPDKLKYDTYRNPKRVVPVLTGSPMRTSFGQEEE</sequence>
<feature type="compositionally biased region" description="Basic and acidic residues" evidence="1">
    <location>
        <begin position="81"/>
        <end position="102"/>
    </location>
</feature>
<proteinExistence type="predicted"/>
<feature type="region of interest" description="Disordered" evidence="1">
    <location>
        <begin position="1"/>
        <end position="102"/>
    </location>
</feature>
<evidence type="ECO:0000313" key="2">
    <source>
        <dbReference type="EMBL" id="OHT15408.1"/>
    </source>
</evidence>
<organism evidence="2 3">
    <name type="scientific">Tritrichomonas foetus</name>
    <dbReference type="NCBI Taxonomy" id="1144522"/>
    <lineage>
        <taxon>Eukaryota</taxon>
        <taxon>Metamonada</taxon>
        <taxon>Parabasalia</taxon>
        <taxon>Tritrichomonadida</taxon>
        <taxon>Tritrichomonadidae</taxon>
        <taxon>Tritrichomonas</taxon>
    </lineage>
</organism>
<dbReference type="GeneID" id="94832357"/>
<keyword evidence="3" id="KW-1185">Reference proteome</keyword>
<dbReference type="AlphaFoldDB" id="A0A1J4KWZ9"/>
<name>A0A1J4KWZ9_9EUKA</name>